<feature type="transmembrane region" description="Helical" evidence="5">
    <location>
        <begin position="135"/>
        <end position="156"/>
    </location>
</feature>
<feature type="transmembrane region" description="Helical" evidence="5">
    <location>
        <begin position="73"/>
        <end position="93"/>
    </location>
</feature>
<name>A0AAU9JJM6_9CILI</name>
<feature type="transmembrane region" description="Helical" evidence="5">
    <location>
        <begin position="105"/>
        <end position="123"/>
    </location>
</feature>
<evidence type="ECO:0000313" key="7">
    <source>
        <dbReference type="EMBL" id="CAG9324709.1"/>
    </source>
</evidence>
<evidence type="ECO:0000256" key="1">
    <source>
        <dbReference type="ARBA" id="ARBA00004141"/>
    </source>
</evidence>
<dbReference type="InterPro" id="IPR005821">
    <property type="entry name" value="Ion_trans_dom"/>
</dbReference>
<dbReference type="PANTHER" id="PTHR38483:SF1">
    <property type="entry name" value="ION TRANSPORT DOMAIN-CONTAINING PROTEIN"/>
    <property type="match status" value="1"/>
</dbReference>
<keyword evidence="3 5" id="KW-1133">Transmembrane helix</keyword>
<gene>
    <name evidence="7" type="ORF">BSTOLATCC_MIC36491</name>
</gene>
<comment type="caution">
    <text evidence="7">The sequence shown here is derived from an EMBL/GenBank/DDBJ whole genome shotgun (WGS) entry which is preliminary data.</text>
</comment>
<dbReference type="GO" id="GO:0016020">
    <property type="term" value="C:membrane"/>
    <property type="evidence" value="ECO:0007669"/>
    <property type="project" value="UniProtKB-SubCell"/>
</dbReference>
<proteinExistence type="predicted"/>
<feature type="domain" description="Ion transport" evidence="6">
    <location>
        <begin position="42"/>
        <end position="161"/>
    </location>
</feature>
<protein>
    <recommendedName>
        <fullName evidence="6">Ion transport domain-containing protein</fullName>
    </recommendedName>
</protein>
<evidence type="ECO:0000256" key="2">
    <source>
        <dbReference type="ARBA" id="ARBA00022692"/>
    </source>
</evidence>
<feature type="transmembrane region" description="Helical" evidence="5">
    <location>
        <begin position="43"/>
        <end position="61"/>
    </location>
</feature>
<dbReference type="Gene3D" id="1.20.120.350">
    <property type="entry name" value="Voltage-gated potassium channels. Chain C"/>
    <property type="match status" value="1"/>
</dbReference>
<dbReference type="PANTHER" id="PTHR38483">
    <property type="entry name" value="CHROMOSOME 1, WHOLE GENOME SHOTGUN SEQUENCE"/>
    <property type="match status" value="1"/>
</dbReference>
<dbReference type="Proteomes" id="UP001162131">
    <property type="component" value="Unassembled WGS sequence"/>
</dbReference>
<dbReference type="InterPro" id="IPR027359">
    <property type="entry name" value="Volt_channel_dom_sf"/>
</dbReference>
<keyword evidence="8" id="KW-1185">Reference proteome</keyword>
<reference evidence="7" key="1">
    <citation type="submission" date="2021-09" db="EMBL/GenBank/DDBJ databases">
        <authorList>
            <consortium name="AG Swart"/>
            <person name="Singh M."/>
            <person name="Singh A."/>
            <person name="Seah K."/>
            <person name="Emmerich C."/>
        </authorList>
    </citation>
    <scope>NUCLEOTIDE SEQUENCE</scope>
    <source>
        <strain evidence="7">ATCC30299</strain>
    </source>
</reference>
<evidence type="ECO:0000259" key="6">
    <source>
        <dbReference type="Pfam" id="PF00520"/>
    </source>
</evidence>
<evidence type="ECO:0000256" key="4">
    <source>
        <dbReference type="ARBA" id="ARBA00023136"/>
    </source>
</evidence>
<accession>A0AAU9JJM6</accession>
<sequence>MKTNVQAEAYFPGVTLPPQPLRSHQTHYKALMSRLYYSSACKIFYTIMIILTTTCIIWTLLNTGTYPIEGWFVALEVILIVLLTAELIFRVFMQGLKIFIKDFENIIDIFVALISIAGVFVGFELHDELADMEESLSMFILLLRTSTNYLRLAIFVKNMRNTAVSEISLTHISPSKSSEKIEMNKPVSKYIMERKNSKEFSTLSDEISIED</sequence>
<evidence type="ECO:0000256" key="5">
    <source>
        <dbReference type="SAM" id="Phobius"/>
    </source>
</evidence>
<comment type="subcellular location">
    <subcellularLocation>
        <location evidence="1">Membrane</location>
        <topology evidence="1">Multi-pass membrane protein</topology>
    </subcellularLocation>
</comment>
<evidence type="ECO:0000256" key="3">
    <source>
        <dbReference type="ARBA" id="ARBA00022989"/>
    </source>
</evidence>
<organism evidence="7 8">
    <name type="scientific">Blepharisma stoltei</name>
    <dbReference type="NCBI Taxonomy" id="1481888"/>
    <lineage>
        <taxon>Eukaryota</taxon>
        <taxon>Sar</taxon>
        <taxon>Alveolata</taxon>
        <taxon>Ciliophora</taxon>
        <taxon>Postciliodesmatophora</taxon>
        <taxon>Heterotrichea</taxon>
        <taxon>Heterotrichida</taxon>
        <taxon>Blepharismidae</taxon>
        <taxon>Blepharisma</taxon>
    </lineage>
</organism>
<evidence type="ECO:0000313" key="8">
    <source>
        <dbReference type="Proteomes" id="UP001162131"/>
    </source>
</evidence>
<dbReference type="AlphaFoldDB" id="A0AAU9JJM6"/>
<keyword evidence="4 5" id="KW-0472">Membrane</keyword>
<keyword evidence="2 5" id="KW-0812">Transmembrane</keyword>
<dbReference type="GO" id="GO:0005216">
    <property type="term" value="F:monoatomic ion channel activity"/>
    <property type="evidence" value="ECO:0007669"/>
    <property type="project" value="InterPro"/>
</dbReference>
<dbReference type="EMBL" id="CAJZBQ010000036">
    <property type="protein sequence ID" value="CAG9324709.1"/>
    <property type="molecule type" value="Genomic_DNA"/>
</dbReference>
<dbReference type="Pfam" id="PF00520">
    <property type="entry name" value="Ion_trans"/>
    <property type="match status" value="1"/>
</dbReference>